<evidence type="ECO:0000313" key="5">
    <source>
        <dbReference type="Proteomes" id="UP000215043"/>
    </source>
</evidence>
<feature type="compositionally biased region" description="Basic and acidic residues" evidence="1">
    <location>
        <begin position="1"/>
        <end position="35"/>
    </location>
</feature>
<dbReference type="AlphaFoldDB" id="A0A099D7H6"/>
<dbReference type="Proteomes" id="UP000029737">
    <property type="component" value="Unassembled WGS sequence"/>
</dbReference>
<evidence type="ECO:0000313" key="2">
    <source>
        <dbReference type="EMBL" id="ASU78838.1"/>
    </source>
</evidence>
<dbReference type="EMBL" id="JPMV01000019">
    <property type="protein sequence ID" value="KGI81355.1"/>
    <property type="molecule type" value="Genomic_DNA"/>
</dbReference>
<keyword evidence="4" id="KW-1185">Reference proteome</keyword>
<organism evidence="2 5">
    <name type="scientific">Actinopolyspora erythraea</name>
    <dbReference type="NCBI Taxonomy" id="414996"/>
    <lineage>
        <taxon>Bacteria</taxon>
        <taxon>Bacillati</taxon>
        <taxon>Actinomycetota</taxon>
        <taxon>Actinomycetes</taxon>
        <taxon>Actinopolysporales</taxon>
        <taxon>Actinopolysporaceae</taxon>
        <taxon>Actinopolyspora</taxon>
    </lineage>
</organism>
<gene>
    <name evidence="2" type="ORF">CDG81_11740</name>
    <name evidence="3" type="ORF">IL38_11825</name>
</gene>
<reference evidence="2 5" key="2">
    <citation type="submission" date="2017-08" db="EMBL/GenBank/DDBJ databases">
        <title>The complete genome sequence of moderately halophilic actinomycete Actinopolyspora erythraea YIM 90600, the producer of novel erythromycin, novel actinopolysporins A-C and tubercidin.</title>
        <authorList>
            <person name="Yin M."/>
            <person name="Tang S."/>
        </authorList>
    </citation>
    <scope>NUCLEOTIDE SEQUENCE [LARGE SCALE GENOMIC DNA]</scope>
    <source>
        <strain evidence="2 5">YIM 90600</strain>
    </source>
</reference>
<accession>A0A099D7H6</accession>
<sequence length="61" mass="6909">MEMSTEKHYRTDGPTESACGREHVSPGEGAGPERRRTARLARRCAEANRRRQAWLLGRDPS</sequence>
<dbReference type="KEGG" id="aey:CDG81_11740"/>
<proteinExistence type="predicted"/>
<evidence type="ECO:0000256" key="1">
    <source>
        <dbReference type="SAM" id="MobiDB-lite"/>
    </source>
</evidence>
<evidence type="ECO:0000313" key="4">
    <source>
        <dbReference type="Proteomes" id="UP000029737"/>
    </source>
</evidence>
<reference evidence="3 4" key="1">
    <citation type="journal article" date="2014" name="PLoS ONE">
        <title>Identification and Characterization of a New Erythromycin Biosynthetic Gene Cluster in Actinopolyspora erythraea YIM90600, a Novel Erythronolide-Producing Halophilic Actinomycete Isolated from Salt Field.</title>
        <authorList>
            <person name="Chen D."/>
            <person name="Feng J."/>
            <person name="Huang L."/>
            <person name="Zhang Q."/>
            <person name="Wu J."/>
            <person name="Zhu X."/>
            <person name="Duan Y."/>
            <person name="Xu Z."/>
        </authorList>
    </citation>
    <scope>NUCLEOTIDE SEQUENCE [LARGE SCALE GENOMIC DNA]</scope>
    <source>
        <strain evidence="3 4">YIM90600</strain>
    </source>
</reference>
<dbReference type="HOGENOM" id="CLU_2911988_0_0_11"/>
<dbReference type="EMBL" id="CP022752">
    <property type="protein sequence ID" value="ASU78838.1"/>
    <property type="molecule type" value="Genomic_DNA"/>
</dbReference>
<feature type="region of interest" description="Disordered" evidence="1">
    <location>
        <begin position="1"/>
        <end position="40"/>
    </location>
</feature>
<evidence type="ECO:0000313" key="3">
    <source>
        <dbReference type="EMBL" id="KGI81355.1"/>
    </source>
</evidence>
<protein>
    <submittedName>
        <fullName evidence="2">Uncharacterized protein</fullName>
    </submittedName>
</protein>
<dbReference type="Proteomes" id="UP000215043">
    <property type="component" value="Chromosome"/>
</dbReference>
<name>A0A099D7H6_9ACTN</name>